<reference evidence="1 2" key="1">
    <citation type="journal article" date="2017" name="Curr. Biol.">
        <title>Genome architecture and evolution of a unichromosomal asexual nematode.</title>
        <authorList>
            <person name="Fradin H."/>
            <person name="Zegar C."/>
            <person name="Gutwein M."/>
            <person name="Lucas J."/>
            <person name="Kovtun M."/>
            <person name="Corcoran D."/>
            <person name="Baugh L.R."/>
            <person name="Kiontke K."/>
            <person name="Gunsalus K."/>
            <person name="Fitch D.H."/>
            <person name="Piano F."/>
        </authorList>
    </citation>
    <scope>NUCLEOTIDE SEQUENCE [LARGE SCALE GENOMIC DNA]</scope>
    <source>
        <strain evidence="1">PF1309</strain>
    </source>
</reference>
<evidence type="ECO:0000313" key="1">
    <source>
        <dbReference type="EMBL" id="PAV83559.1"/>
    </source>
</evidence>
<proteinExistence type="predicted"/>
<keyword evidence="2" id="KW-1185">Reference proteome</keyword>
<comment type="caution">
    <text evidence="1">The sequence shown here is derived from an EMBL/GenBank/DDBJ whole genome shotgun (WGS) entry which is preliminary data.</text>
</comment>
<protein>
    <recommendedName>
        <fullName evidence="3">F-box domain-containing protein</fullName>
    </recommendedName>
</protein>
<dbReference type="EMBL" id="LIAE01006947">
    <property type="protein sequence ID" value="PAV83559.1"/>
    <property type="molecule type" value="Genomic_DNA"/>
</dbReference>
<organism evidence="1 2">
    <name type="scientific">Diploscapter pachys</name>
    <dbReference type="NCBI Taxonomy" id="2018661"/>
    <lineage>
        <taxon>Eukaryota</taxon>
        <taxon>Metazoa</taxon>
        <taxon>Ecdysozoa</taxon>
        <taxon>Nematoda</taxon>
        <taxon>Chromadorea</taxon>
        <taxon>Rhabditida</taxon>
        <taxon>Rhabditina</taxon>
        <taxon>Rhabditomorpha</taxon>
        <taxon>Rhabditoidea</taxon>
        <taxon>Rhabditidae</taxon>
        <taxon>Diploscapter</taxon>
    </lineage>
</organism>
<accession>A0A2A2LBH9</accession>
<gene>
    <name evidence="1" type="ORF">WR25_10842</name>
</gene>
<dbReference type="AlphaFoldDB" id="A0A2A2LBH9"/>
<evidence type="ECO:0008006" key="3">
    <source>
        <dbReference type="Google" id="ProtNLM"/>
    </source>
</evidence>
<sequence length="457" mass="52576">MPSSFLAAANMPIGEACEGSRRAGGSDSRVEVEGRKANQPTAIFWDTALRPSLTVVSCQQPHQRNEHGKSRGHRQFDDCKMLSGLPADLVALSCQFLSFRDVEELAWTTKQMMQVVKDHLPTALEPKIDIKGIKVYSFEDGKDTYSFGIEWKNPEKTDKSRGSIRNESIRCIIREGPPTQEDEKVYKVFLDYYRYRCIERNSDGKRSLNFDRFAVEKAGLIKKKEPVPAVNLHMLLGRADVGKLDIDLFMSPKWHLLDIFATLRANFDEKKIRTGSKLDNTFLGMEYEQHFANKAFFQTNVVEIHCQVTPELLKSVLRMLHFANTRWELSGFEQDHFNVLINSRARSIKVNNGTIHLISFLSDLVRVAPFKPRTWTIWFTKFEEDKLNWNAIKGVLDTAPNVKYSEVQCRGWDKRYKIRTGTTTWNLDLRYTEATTLTFVDEPESLVDGTFIDIRIT</sequence>
<dbReference type="OrthoDB" id="45365at2759"/>
<name>A0A2A2LBH9_9BILA</name>
<evidence type="ECO:0000313" key="2">
    <source>
        <dbReference type="Proteomes" id="UP000218231"/>
    </source>
</evidence>
<dbReference type="Proteomes" id="UP000218231">
    <property type="component" value="Unassembled WGS sequence"/>
</dbReference>